<accession>A0AA35TKQ8</accession>
<evidence type="ECO:0000313" key="2">
    <source>
        <dbReference type="Proteomes" id="UP001174909"/>
    </source>
</evidence>
<gene>
    <name evidence="1" type="ORF">GBAR_LOCUS27545</name>
</gene>
<dbReference type="Proteomes" id="UP001174909">
    <property type="component" value="Unassembled WGS sequence"/>
</dbReference>
<protein>
    <submittedName>
        <fullName evidence="1">Uncharacterized protein</fullName>
    </submittedName>
</protein>
<organism evidence="1 2">
    <name type="scientific">Geodia barretti</name>
    <name type="common">Barrett's horny sponge</name>
    <dbReference type="NCBI Taxonomy" id="519541"/>
    <lineage>
        <taxon>Eukaryota</taxon>
        <taxon>Metazoa</taxon>
        <taxon>Porifera</taxon>
        <taxon>Demospongiae</taxon>
        <taxon>Heteroscleromorpha</taxon>
        <taxon>Tetractinellida</taxon>
        <taxon>Astrophorina</taxon>
        <taxon>Geodiidae</taxon>
        <taxon>Geodia</taxon>
    </lineage>
</organism>
<comment type="caution">
    <text evidence="1">The sequence shown here is derived from an EMBL/GenBank/DDBJ whole genome shotgun (WGS) entry which is preliminary data.</text>
</comment>
<reference evidence="1" key="1">
    <citation type="submission" date="2023-03" db="EMBL/GenBank/DDBJ databases">
        <authorList>
            <person name="Steffen K."/>
            <person name="Cardenas P."/>
        </authorList>
    </citation>
    <scope>NUCLEOTIDE SEQUENCE</scope>
</reference>
<proteinExistence type="predicted"/>
<name>A0AA35TKQ8_GEOBA</name>
<dbReference type="EMBL" id="CASHTH010003834">
    <property type="protein sequence ID" value="CAI8050075.1"/>
    <property type="molecule type" value="Genomic_DNA"/>
</dbReference>
<sequence length="75" mass="8482">MTANSLPSEQERAPDYPNFLQEWVSEENEDYHNTFAGEQVDNNYGDGLQTQYILPVESLEVGQSITVVFRNPDSG</sequence>
<keyword evidence="2" id="KW-1185">Reference proteome</keyword>
<feature type="non-terminal residue" evidence="1">
    <location>
        <position position="1"/>
    </location>
</feature>
<dbReference type="AlphaFoldDB" id="A0AA35TKQ8"/>
<evidence type="ECO:0000313" key="1">
    <source>
        <dbReference type="EMBL" id="CAI8050075.1"/>
    </source>
</evidence>